<evidence type="ECO:0000256" key="14">
    <source>
        <dbReference type="SAM" id="MobiDB-lite"/>
    </source>
</evidence>
<proteinExistence type="inferred from homology"/>
<dbReference type="Proteomes" id="UP000655588">
    <property type="component" value="Unassembled WGS sequence"/>
</dbReference>
<keyword evidence="8" id="KW-0443">Lipid metabolism</keyword>
<sequence>MLYGRQNIENVKKKNGTWKQNDEDADEEYESRHVEKQNVQNWKTENMQNGVSSNVIARSTDLILVPEPEMQNHKNHLEETKTENSQTPTASVNKNEVIFVRNSVSINDTLMRRDSFETLKREFKPAICLDYIKAGVEAIIEDEVTSRFEAEELKNWNLLTRTNRYYEFISWKLTVIWICGFVMRYCFLLPLRIIICFVGVLCIVIATFLIGFLPNGFIKKWAYNKASLIAFRIMSQSLSAAITIHNPEYKPKPGGLCVANHTSTIDVSILSTQITFSLVKRYPVTLLCRCKAYDLQVMWLTACTAVVGYVPEGSFKRWLNYKVSIMCFGVLSSALSSVITYHNPENRPVRGICVANHTSPIDVLVLMCDNCYSLIGQRHGGFLGILQRALARASPHIWFERCEVKDREAVTRRLKKHISDPTNPPILIFPEGTCINNTSVMQFKKGSFEVGGVIYPVAIKYDPRFGDAFWNSSRYSMIQYLYMTMSSWAIVCDVWYLPPMYRNEGESAIDFANRVKSVIARQGGLVDLQDGQLKRIKPKKEWREKQQEELSKRLKVE</sequence>
<evidence type="ECO:0000256" key="7">
    <source>
        <dbReference type="ARBA" id="ARBA00022989"/>
    </source>
</evidence>
<dbReference type="PANTHER" id="PTHR23063:SF2">
    <property type="entry name" value="GLYCEROL-3-PHOSPHATE ACYLTRANSFERASE 4, ISOFORM D-RELATED"/>
    <property type="match status" value="1"/>
</dbReference>
<dbReference type="CDD" id="cd07991">
    <property type="entry name" value="LPLAT_LPCAT1-like"/>
    <property type="match status" value="1"/>
</dbReference>
<keyword evidence="4" id="KW-0444">Lipid biosynthesis</keyword>
<accession>A0A833VMB3</accession>
<organism evidence="17 18">
    <name type="scientific">Frieseomelitta varia</name>
    <dbReference type="NCBI Taxonomy" id="561572"/>
    <lineage>
        <taxon>Eukaryota</taxon>
        <taxon>Metazoa</taxon>
        <taxon>Ecdysozoa</taxon>
        <taxon>Arthropoda</taxon>
        <taxon>Hexapoda</taxon>
        <taxon>Insecta</taxon>
        <taxon>Pterygota</taxon>
        <taxon>Neoptera</taxon>
        <taxon>Endopterygota</taxon>
        <taxon>Hymenoptera</taxon>
        <taxon>Apocrita</taxon>
        <taxon>Aculeata</taxon>
        <taxon>Apoidea</taxon>
        <taxon>Anthophila</taxon>
        <taxon>Apidae</taxon>
        <taxon>Frieseomelitta</taxon>
    </lineage>
</organism>
<evidence type="ECO:0000256" key="12">
    <source>
        <dbReference type="ARBA" id="ARBA00023315"/>
    </source>
</evidence>
<evidence type="ECO:0000256" key="11">
    <source>
        <dbReference type="ARBA" id="ARBA00023264"/>
    </source>
</evidence>
<dbReference type="PANTHER" id="PTHR23063">
    <property type="entry name" value="PHOSPHOLIPID ACYLTRANSFERASE"/>
    <property type="match status" value="1"/>
</dbReference>
<dbReference type="AlphaFoldDB" id="A0A833VMB3"/>
<feature type="region of interest" description="Disordered" evidence="14">
    <location>
        <begin position="1"/>
        <end position="32"/>
    </location>
</feature>
<dbReference type="GO" id="GO:0019432">
    <property type="term" value="P:triglyceride biosynthetic process"/>
    <property type="evidence" value="ECO:0007669"/>
    <property type="project" value="TreeGrafter"/>
</dbReference>
<keyword evidence="18" id="KW-1185">Reference proteome</keyword>
<keyword evidence="6 15" id="KW-0812">Transmembrane</keyword>
<comment type="pathway">
    <text evidence="2">Lipid metabolism.</text>
</comment>
<evidence type="ECO:0000313" key="18">
    <source>
        <dbReference type="Proteomes" id="UP000655588"/>
    </source>
</evidence>
<protein>
    <recommendedName>
        <fullName evidence="16">Phospholipid/glycerol acyltransferase domain-containing protein</fullName>
    </recommendedName>
</protein>
<dbReference type="GO" id="GO:0005783">
    <property type="term" value="C:endoplasmic reticulum"/>
    <property type="evidence" value="ECO:0007669"/>
    <property type="project" value="TreeGrafter"/>
</dbReference>
<dbReference type="GO" id="GO:0004366">
    <property type="term" value="F:glycerol-3-phosphate O-acyltransferase activity"/>
    <property type="evidence" value="ECO:0007669"/>
    <property type="project" value="TreeGrafter"/>
</dbReference>
<evidence type="ECO:0000256" key="6">
    <source>
        <dbReference type="ARBA" id="ARBA00022692"/>
    </source>
</evidence>
<dbReference type="GO" id="GO:0008654">
    <property type="term" value="P:phospholipid biosynthetic process"/>
    <property type="evidence" value="ECO:0007669"/>
    <property type="project" value="UniProtKB-KW"/>
</dbReference>
<keyword evidence="5" id="KW-0808">Transferase</keyword>
<keyword evidence="7 15" id="KW-1133">Transmembrane helix</keyword>
<name>A0A833VMB3_9HYME</name>
<comment type="similarity">
    <text evidence="3">Belongs to the 1-acyl-sn-glycerol-3-phosphate acyltransferase family.</text>
</comment>
<evidence type="ECO:0000256" key="13">
    <source>
        <dbReference type="ARBA" id="ARBA00025707"/>
    </source>
</evidence>
<feature type="transmembrane region" description="Helical" evidence="15">
    <location>
        <begin position="191"/>
        <end position="213"/>
    </location>
</feature>
<dbReference type="InterPro" id="IPR045252">
    <property type="entry name" value="LPCAT1-like"/>
</dbReference>
<dbReference type="Pfam" id="PF01553">
    <property type="entry name" value="Acyltransferase"/>
    <property type="match status" value="1"/>
</dbReference>
<comment type="caution">
    <text evidence="17">The sequence shown here is derived from an EMBL/GenBank/DDBJ whole genome shotgun (WGS) entry which is preliminary data.</text>
</comment>
<keyword evidence="9 15" id="KW-0472">Membrane</keyword>
<dbReference type="InterPro" id="IPR002123">
    <property type="entry name" value="Plipid/glycerol_acylTrfase"/>
</dbReference>
<keyword evidence="11" id="KW-1208">Phospholipid metabolism</keyword>
<reference evidence="17" key="1">
    <citation type="submission" date="2019-11" db="EMBL/GenBank/DDBJ databases">
        <title>The nuclear and mitochondrial genomes of Frieseomelitta varia - a highly eusocial stingless bee (Meliponini) with a permanently sterile worker caste.</title>
        <authorList>
            <person name="Freitas F.C.P."/>
            <person name="Lourenco A.P."/>
            <person name="Nunes F.M.F."/>
            <person name="Paschoal A.R."/>
            <person name="Abreu F.C.P."/>
            <person name="Barbin F.O."/>
            <person name="Bataglia L."/>
            <person name="Cardoso-Junior C.A.M."/>
            <person name="Cervoni M.S."/>
            <person name="Silva S.R."/>
            <person name="Dalarmi F."/>
            <person name="Del Lama M.A."/>
            <person name="Depintor T.S."/>
            <person name="Ferreira K.M."/>
            <person name="Goria P.S."/>
            <person name="Jaskot M.C."/>
            <person name="Lago D.C."/>
            <person name="Luna-Lucena D."/>
            <person name="Moda L.M."/>
            <person name="Nascimento L."/>
            <person name="Pedrino M."/>
            <person name="Rabico F.O."/>
            <person name="Sanches F.C."/>
            <person name="Santos D.E."/>
            <person name="Santos C.G."/>
            <person name="Vieira J."/>
            <person name="Lopes T.F."/>
            <person name="Barchuk A.R."/>
            <person name="Hartfelder K."/>
            <person name="Simoes Z.L.P."/>
            <person name="Bitondi M.M.G."/>
            <person name="Pinheiro D.G."/>
        </authorList>
    </citation>
    <scope>NUCLEOTIDE SEQUENCE</scope>
    <source>
        <strain evidence="17">USP_RPSP 00005682</strain>
        <tissue evidence="17">Whole individual</tissue>
    </source>
</reference>
<evidence type="ECO:0000259" key="16">
    <source>
        <dbReference type="SMART" id="SM00563"/>
    </source>
</evidence>
<evidence type="ECO:0000256" key="8">
    <source>
        <dbReference type="ARBA" id="ARBA00023098"/>
    </source>
</evidence>
<dbReference type="SUPFAM" id="SSF69593">
    <property type="entry name" value="Glycerol-3-phosphate (1)-acyltransferase"/>
    <property type="match status" value="1"/>
</dbReference>
<keyword evidence="10" id="KW-0594">Phospholipid biosynthesis</keyword>
<dbReference type="SMART" id="SM00563">
    <property type="entry name" value="PlsC"/>
    <property type="match status" value="1"/>
</dbReference>
<evidence type="ECO:0000256" key="15">
    <source>
        <dbReference type="SAM" id="Phobius"/>
    </source>
</evidence>
<evidence type="ECO:0000313" key="17">
    <source>
        <dbReference type="EMBL" id="KAF3424121.1"/>
    </source>
</evidence>
<evidence type="ECO:0000256" key="1">
    <source>
        <dbReference type="ARBA" id="ARBA00004370"/>
    </source>
</evidence>
<evidence type="ECO:0000256" key="9">
    <source>
        <dbReference type="ARBA" id="ARBA00023136"/>
    </source>
</evidence>
<evidence type="ECO:0000256" key="2">
    <source>
        <dbReference type="ARBA" id="ARBA00005189"/>
    </source>
</evidence>
<dbReference type="EMBL" id="WNWW01000493">
    <property type="protein sequence ID" value="KAF3424121.1"/>
    <property type="molecule type" value="Genomic_DNA"/>
</dbReference>
<dbReference type="GO" id="GO:0016020">
    <property type="term" value="C:membrane"/>
    <property type="evidence" value="ECO:0007669"/>
    <property type="project" value="UniProtKB-SubCell"/>
</dbReference>
<evidence type="ECO:0000256" key="5">
    <source>
        <dbReference type="ARBA" id="ARBA00022679"/>
    </source>
</evidence>
<evidence type="ECO:0000256" key="10">
    <source>
        <dbReference type="ARBA" id="ARBA00023209"/>
    </source>
</evidence>
<comment type="subcellular location">
    <subcellularLocation>
        <location evidence="1">Membrane</location>
    </subcellularLocation>
</comment>
<gene>
    <name evidence="17" type="ORF">E2986_07561</name>
</gene>
<evidence type="ECO:0000256" key="4">
    <source>
        <dbReference type="ARBA" id="ARBA00022516"/>
    </source>
</evidence>
<feature type="domain" description="Phospholipid/glycerol acyltransferase" evidence="16">
    <location>
        <begin position="351"/>
        <end position="462"/>
    </location>
</feature>
<comment type="pathway">
    <text evidence="13">Phospholipid metabolism.</text>
</comment>
<evidence type="ECO:0000256" key="3">
    <source>
        <dbReference type="ARBA" id="ARBA00008655"/>
    </source>
</evidence>
<keyword evidence="12" id="KW-0012">Acyltransferase</keyword>